<feature type="region of interest" description="Disordered" evidence="2">
    <location>
        <begin position="557"/>
        <end position="664"/>
    </location>
</feature>
<name>A0A1C5K054_9ACTN</name>
<keyword evidence="1" id="KW-0175">Coiled coil</keyword>
<evidence type="ECO:0000256" key="2">
    <source>
        <dbReference type="SAM" id="MobiDB-lite"/>
    </source>
</evidence>
<reference evidence="5" key="1">
    <citation type="submission" date="2016-06" db="EMBL/GenBank/DDBJ databases">
        <authorList>
            <person name="Varghese N."/>
            <person name="Submissions Spin"/>
        </authorList>
    </citation>
    <scope>NUCLEOTIDE SEQUENCE [LARGE SCALE GENOMIC DNA]</scope>
    <source>
        <strain evidence="5">DSM 45647</strain>
    </source>
</reference>
<feature type="compositionally biased region" description="Low complexity" evidence="2">
    <location>
        <begin position="237"/>
        <end position="269"/>
    </location>
</feature>
<feature type="compositionally biased region" description="Basic and acidic residues" evidence="2">
    <location>
        <begin position="408"/>
        <end position="432"/>
    </location>
</feature>
<feature type="compositionally biased region" description="Basic and acidic residues" evidence="2">
    <location>
        <begin position="291"/>
        <end position="316"/>
    </location>
</feature>
<evidence type="ECO:0000256" key="3">
    <source>
        <dbReference type="SAM" id="Phobius"/>
    </source>
</evidence>
<proteinExistence type="predicted"/>
<dbReference type="EMBL" id="FMDM01000016">
    <property type="protein sequence ID" value="SCG75951.1"/>
    <property type="molecule type" value="Genomic_DNA"/>
</dbReference>
<keyword evidence="3" id="KW-0472">Membrane</keyword>
<evidence type="ECO:0000313" key="4">
    <source>
        <dbReference type="EMBL" id="SCG75951.1"/>
    </source>
</evidence>
<keyword evidence="3" id="KW-1133">Transmembrane helix</keyword>
<feature type="compositionally biased region" description="Gly residues" evidence="2">
    <location>
        <begin position="270"/>
        <end position="284"/>
    </location>
</feature>
<dbReference type="Proteomes" id="UP000199360">
    <property type="component" value="Unassembled WGS sequence"/>
</dbReference>
<feature type="compositionally biased region" description="Basic and acidic residues" evidence="2">
    <location>
        <begin position="339"/>
        <end position="349"/>
    </location>
</feature>
<keyword evidence="5" id="KW-1185">Reference proteome</keyword>
<organism evidence="4 5">
    <name type="scientific">Micromonospora humi</name>
    <dbReference type="NCBI Taxonomy" id="745366"/>
    <lineage>
        <taxon>Bacteria</taxon>
        <taxon>Bacillati</taxon>
        <taxon>Actinomycetota</taxon>
        <taxon>Actinomycetes</taxon>
        <taxon>Micromonosporales</taxon>
        <taxon>Micromonosporaceae</taxon>
        <taxon>Micromonospora</taxon>
    </lineage>
</organism>
<protein>
    <submittedName>
        <fullName evidence="4">Uncharacterized protein</fullName>
    </submittedName>
</protein>
<dbReference type="AlphaFoldDB" id="A0A1C5K054"/>
<feature type="compositionally biased region" description="Basic and acidic residues" evidence="2">
    <location>
        <begin position="154"/>
        <end position="184"/>
    </location>
</feature>
<feature type="coiled-coil region" evidence="1">
    <location>
        <begin position="64"/>
        <end position="95"/>
    </location>
</feature>
<evidence type="ECO:0000256" key="1">
    <source>
        <dbReference type="SAM" id="Coils"/>
    </source>
</evidence>
<feature type="region of interest" description="Disordered" evidence="2">
    <location>
        <begin position="145"/>
        <end position="490"/>
    </location>
</feature>
<dbReference type="OrthoDB" id="3406038at2"/>
<feature type="compositionally biased region" description="Basic and acidic residues" evidence="2">
    <location>
        <begin position="446"/>
        <end position="486"/>
    </location>
</feature>
<evidence type="ECO:0000313" key="5">
    <source>
        <dbReference type="Proteomes" id="UP000199360"/>
    </source>
</evidence>
<feature type="compositionally biased region" description="Basic and acidic residues" evidence="2">
    <location>
        <begin position="622"/>
        <end position="632"/>
    </location>
</feature>
<feature type="compositionally biased region" description="Basic and acidic residues" evidence="2">
    <location>
        <begin position="192"/>
        <end position="214"/>
    </location>
</feature>
<accession>A0A1C5K054</accession>
<gene>
    <name evidence="4" type="ORF">GA0070213_11614</name>
</gene>
<feature type="compositionally biased region" description="Gly residues" evidence="2">
    <location>
        <begin position="350"/>
        <end position="395"/>
    </location>
</feature>
<dbReference type="RefSeq" id="WP_091070130.1">
    <property type="nucleotide sequence ID" value="NZ_FMDM01000016.1"/>
</dbReference>
<keyword evidence="3" id="KW-0812">Transmembrane</keyword>
<feature type="transmembrane region" description="Helical" evidence="3">
    <location>
        <begin position="15"/>
        <end position="36"/>
    </location>
</feature>
<feature type="transmembrane region" description="Helical" evidence="3">
    <location>
        <begin position="43"/>
        <end position="63"/>
    </location>
</feature>
<sequence length="664" mass="70216">MPASVAPADKRTPTLLTVLFWIGVGLAPLAALILLIADGNGTLRFGAVLAILAVVLIGLSIALRAENGADAEELREELEELRRELRAEIVAAAQRGNQALDQARRAEEAAGAVRHRLDAAAAGLAAAPAEERPGGRARVPLAGAYEAGPAHPTGRAEHEPGGRYGADQRAEPARAGRHDVERTGADGYAAEGRARPEPRGAGRDRSADHDEEHPGFAGHAAEPARPAGRASAGVYGAARAPEPGARPASRPVGVVHHTETVHVTTRHTIVGGGEPSGSRYGGFSGRWSPQAEDRQRGAEPAEYRDAGRDDRVRSGADPDGWPGSLRAASGAERSWPGGAHDDHSRDDGSRAGGSGGGWTGDGSGRAGDDGSGWAGDGSGWAGNGSSWGGDGSGRAGGEHPWSGVGRAVAEERGRPSRAADDGWSAGDDRAWPVDEPPAPAGPYGRAEADGRAEPVERYGRAEPVERYGRAEPDERYGRAEPDERYGRAVPVERSGRVASVEPGGEDWSELRAGSRWAAVRDDGQGREYRVGERRAAVHADGDGTEYRVEDRWAAIRGAPGEYGGSPRHDPEPSYGGSASPWHDPEPSYGAGRSPESPPALPAGGVSVPDEWRPPTQRSGQPEWRRPEPEWRQPEPQWRQPEPEWRRPEPGTYGQPPGDHADRWR</sequence>